<reference evidence="7 8" key="1">
    <citation type="journal article" date="2024" name="Commun. Biol.">
        <title>Comparative genomic analysis of thermophilic fungi reveals convergent evolutionary adaptations and gene losses.</title>
        <authorList>
            <person name="Steindorff A.S."/>
            <person name="Aguilar-Pontes M.V."/>
            <person name="Robinson A.J."/>
            <person name="Andreopoulos B."/>
            <person name="LaButti K."/>
            <person name="Kuo A."/>
            <person name="Mondo S."/>
            <person name="Riley R."/>
            <person name="Otillar R."/>
            <person name="Haridas S."/>
            <person name="Lipzen A."/>
            <person name="Grimwood J."/>
            <person name="Schmutz J."/>
            <person name="Clum A."/>
            <person name="Reid I.D."/>
            <person name="Moisan M.C."/>
            <person name="Butler G."/>
            <person name="Nguyen T.T.M."/>
            <person name="Dewar K."/>
            <person name="Conant G."/>
            <person name="Drula E."/>
            <person name="Henrissat B."/>
            <person name="Hansel C."/>
            <person name="Singer S."/>
            <person name="Hutchinson M.I."/>
            <person name="de Vries R.P."/>
            <person name="Natvig D.O."/>
            <person name="Powell A.J."/>
            <person name="Tsang A."/>
            <person name="Grigoriev I.V."/>
        </authorList>
    </citation>
    <scope>NUCLEOTIDE SEQUENCE [LARGE SCALE GENOMIC DNA]</scope>
    <source>
        <strain evidence="7 8">CBS 494.80</strain>
    </source>
</reference>
<feature type="domain" description="CNH" evidence="6">
    <location>
        <begin position="42"/>
        <end position="462"/>
    </location>
</feature>
<dbReference type="Proteomes" id="UP001595075">
    <property type="component" value="Unassembled WGS sequence"/>
</dbReference>
<feature type="region of interest" description="Disordered" evidence="5">
    <location>
        <begin position="251"/>
        <end position="361"/>
    </location>
</feature>
<evidence type="ECO:0000256" key="2">
    <source>
        <dbReference type="ARBA" id="ARBA00022448"/>
    </source>
</evidence>
<comment type="subcellular location">
    <subcellularLocation>
        <location evidence="1">Cytoplasm</location>
    </subcellularLocation>
</comment>
<feature type="compositionally biased region" description="Polar residues" evidence="5">
    <location>
        <begin position="251"/>
        <end position="269"/>
    </location>
</feature>
<protein>
    <recommendedName>
        <fullName evidence="6">CNH domain-containing protein</fullName>
    </recommendedName>
</protein>
<name>A0ABR4D059_9HELO</name>
<evidence type="ECO:0000259" key="6">
    <source>
        <dbReference type="PROSITE" id="PS50219"/>
    </source>
</evidence>
<keyword evidence="4" id="KW-0653">Protein transport</keyword>
<sequence length="1197" mass="133016">MESSDPEETALSRRQAAAETGPFVLRALLEDLPLSADGDRDDIEINCVEFLEQNLYVGTSAAEILHFVQIPPDPEDSSQKPSYILASRLPPAFHEPPTAARPGVQQILLLPKVSKACILCNWTVTFYSLPELSPVFGTTQIRPCNWIGGIDLNIDLSGSGQDVKAPSVTVLASLNKKIRVIKISEDPRGLRTIDFAGSVTSVRRDSFACVADSHSYALLDVDRLLKIPLFPISSLDESQLGNIGGHVEDISGNTTGGISRSTSSAQGQSAGLLADKGHGRSTSLGTFMTGGARRTGQRAASNERSGRETPEGIFRESSPAPARDPSPMNKPLPQPPTEPAEATEQQQAPPPPPAPVLLKPHVVSPTPQEFLLVTGTGPRDPGVGMFVNLEGDPTRSTLEFDKYPDQVVVDGRGVGVDPTSTTIDDEEEGFVLASMTRDFDEESRHGVEIQRWDLDPGEGDNEKYWLEAPLVVDRNDASDAAQIGLRSVVEAGDVYFEDVVDRLRLKRFQPFATRSMDASILSLHSLDSRTATSLERVSGERELFESTDDLPEGWEDERNQEEQQFAQRLGQARTRLVAWSRNAIWWTVRNPLALRMDASITDMTTNKIRDDHTYPSMDRRKLIEVVNSLRGREAKTETEFVSLGYIRQRAGLLLFMSGLDALAPPPSEPEYRICEDALLEGGLDPRVILAIVPYLRNEIVEGRKGIWIHGGVKNVADSFITNSLHETSDTSQSSDVMSDHILNFLKRFLTAWRKRKGFGSIANENEVFRSVDAALLKILLQLDKSTPPGPPKGKSVRLDLYELVDKGVDCFERAISLLESYRRLYVLSRLYQSRKMAGEVLATWRRIVEGEPDEGGEFREGEQKVREYLTKIRNPALVQEYGVWLATRNPKLGVQVFAEDRSQVKFEPTQVVEILRAGAPGAVKEYLEYLVFSKNHAEYINELIAYYLDIVTSKLEESEEARRTLAQTYESYRALRPPKPTYRQFITDNTIDEEWWHSRLRLLQLLGGSQGSASQYDVAAILARIAPYTQELVPEVIILDGRQSHHEEAIKLLTHGLGDYDTAINYCLLGGSSIYHPVSGTVARESLPTRDQQAELFGFLLSEFLQIEDISNRIEQTSNLLERFGGWFDIGHVLSLIPDNWSVDLVSGFLVSALRRIVRERSETMVTKALSGAENLKVTADLIRRIDVAGPSIEAEG</sequence>
<evidence type="ECO:0000256" key="1">
    <source>
        <dbReference type="ARBA" id="ARBA00004496"/>
    </source>
</evidence>
<organism evidence="7 8">
    <name type="scientific">Oculimacula yallundae</name>
    <dbReference type="NCBI Taxonomy" id="86028"/>
    <lineage>
        <taxon>Eukaryota</taxon>
        <taxon>Fungi</taxon>
        <taxon>Dikarya</taxon>
        <taxon>Ascomycota</taxon>
        <taxon>Pezizomycotina</taxon>
        <taxon>Leotiomycetes</taxon>
        <taxon>Helotiales</taxon>
        <taxon>Ploettnerulaceae</taxon>
        <taxon>Oculimacula</taxon>
    </lineage>
</organism>
<proteinExistence type="predicted"/>
<keyword evidence="8" id="KW-1185">Reference proteome</keyword>
<feature type="compositionally biased region" description="Basic and acidic residues" evidence="5">
    <location>
        <begin position="304"/>
        <end position="314"/>
    </location>
</feature>
<evidence type="ECO:0000256" key="4">
    <source>
        <dbReference type="ARBA" id="ARBA00022927"/>
    </source>
</evidence>
<dbReference type="EMBL" id="JAZHXI010000002">
    <property type="protein sequence ID" value="KAL2074719.1"/>
    <property type="molecule type" value="Genomic_DNA"/>
</dbReference>
<evidence type="ECO:0000256" key="3">
    <source>
        <dbReference type="ARBA" id="ARBA00022490"/>
    </source>
</evidence>
<comment type="caution">
    <text evidence="7">The sequence shown here is derived from an EMBL/GenBank/DDBJ whole genome shotgun (WGS) entry which is preliminary data.</text>
</comment>
<dbReference type="PANTHER" id="PTHR12894">
    <property type="entry name" value="CNH DOMAIN CONTAINING"/>
    <property type="match status" value="1"/>
</dbReference>
<evidence type="ECO:0000313" key="8">
    <source>
        <dbReference type="Proteomes" id="UP001595075"/>
    </source>
</evidence>
<keyword evidence="3" id="KW-0963">Cytoplasm</keyword>
<dbReference type="InterPro" id="IPR032914">
    <property type="entry name" value="Vam6/VPS39/TRAP1"/>
</dbReference>
<accession>A0ABR4D059</accession>
<gene>
    <name evidence="7" type="ORF">VTL71DRAFT_8498</name>
</gene>
<evidence type="ECO:0000256" key="5">
    <source>
        <dbReference type="SAM" id="MobiDB-lite"/>
    </source>
</evidence>
<dbReference type="PROSITE" id="PS50219">
    <property type="entry name" value="CNH"/>
    <property type="match status" value="1"/>
</dbReference>
<dbReference type="InterPro" id="IPR001180">
    <property type="entry name" value="CNH_dom"/>
</dbReference>
<feature type="compositionally biased region" description="Pro residues" evidence="5">
    <location>
        <begin position="322"/>
        <end position="338"/>
    </location>
</feature>
<dbReference type="PANTHER" id="PTHR12894:SF27">
    <property type="entry name" value="TRANSFORMING GROWTH FACTOR-BETA RECEPTOR-ASSOCIATED PROTEIN 1"/>
    <property type="match status" value="1"/>
</dbReference>
<evidence type="ECO:0000313" key="7">
    <source>
        <dbReference type="EMBL" id="KAL2074719.1"/>
    </source>
</evidence>
<keyword evidence="2" id="KW-0813">Transport</keyword>